<dbReference type="Pfam" id="PF13672">
    <property type="entry name" value="PP2C_2"/>
    <property type="match status" value="1"/>
</dbReference>
<comment type="caution">
    <text evidence="2">The sequence shown here is derived from an EMBL/GenBank/DDBJ whole genome shotgun (WGS) entry which is preliminary data.</text>
</comment>
<evidence type="ECO:0000259" key="1">
    <source>
        <dbReference type="PROSITE" id="PS51746"/>
    </source>
</evidence>
<keyword evidence="3" id="KW-1185">Reference proteome</keyword>
<dbReference type="PROSITE" id="PS51746">
    <property type="entry name" value="PPM_2"/>
    <property type="match status" value="1"/>
</dbReference>
<organism evidence="2 3">
    <name type="scientific">Pseudaquabacterium terrae</name>
    <dbReference type="NCBI Taxonomy" id="2732868"/>
    <lineage>
        <taxon>Bacteria</taxon>
        <taxon>Pseudomonadati</taxon>
        <taxon>Pseudomonadota</taxon>
        <taxon>Betaproteobacteria</taxon>
        <taxon>Burkholderiales</taxon>
        <taxon>Sphaerotilaceae</taxon>
        <taxon>Pseudaquabacterium</taxon>
    </lineage>
</organism>
<dbReference type="CDD" id="cd00143">
    <property type="entry name" value="PP2Cc"/>
    <property type="match status" value="1"/>
</dbReference>
<dbReference type="RefSeq" id="WP_173121510.1">
    <property type="nucleotide sequence ID" value="NZ_JABRWJ010000002.1"/>
</dbReference>
<reference evidence="2 3" key="1">
    <citation type="submission" date="2020-05" db="EMBL/GenBank/DDBJ databases">
        <title>Aquincola sp. isolate from soil.</title>
        <authorList>
            <person name="Han J."/>
            <person name="Kim D.-U."/>
        </authorList>
    </citation>
    <scope>NUCLEOTIDE SEQUENCE [LARGE SCALE GENOMIC DNA]</scope>
    <source>
        <strain evidence="2 3">S2</strain>
    </source>
</reference>
<name>A0ABX2EBZ3_9BURK</name>
<dbReference type="SUPFAM" id="SSF81606">
    <property type="entry name" value="PP2C-like"/>
    <property type="match status" value="1"/>
</dbReference>
<dbReference type="SMART" id="SM00332">
    <property type="entry name" value="PP2Cc"/>
    <property type="match status" value="1"/>
</dbReference>
<dbReference type="InterPro" id="IPR001932">
    <property type="entry name" value="PPM-type_phosphatase-like_dom"/>
</dbReference>
<sequence length="265" mass="28786">MLAIRIASRTDRGARQGNEDDLRYGATSNGWFAVVADGAGGHRRGAEAAQRAVASVESALTDGALGFSPAGLTQVVRAAHAVVQSHQDSTDLNARMHCTVVALWIDGQAGHALWTHVGDSRLYRIRRGVTDLVTADDSVVQRMVQAGLITAAQASTHPQKNQLLSALGIDGDVQPHTVVRPVELQDGDAFLLCTDGWWDPIDALQLADSLGHSRTPQEWLELMERRIVALANPKQDNYSAVAVWVGDPTDVTRYRPDDTVPRFRR</sequence>
<feature type="domain" description="PPM-type phosphatase" evidence="1">
    <location>
        <begin position="5"/>
        <end position="245"/>
    </location>
</feature>
<dbReference type="Gene3D" id="3.60.40.10">
    <property type="entry name" value="PPM-type phosphatase domain"/>
    <property type="match status" value="1"/>
</dbReference>
<evidence type="ECO:0000313" key="3">
    <source>
        <dbReference type="Proteomes" id="UP000737171"/>
    </source>
</evidence>
<dbReference type="EMBL" id="JABRWJ010000002">
    <property type="protein sequence ID" value="NRF66435.1"/>
    <property type="molecule type" value="Genomic_DNA"/>
</dbReference>
<protein>
    <submittedName>
        <fullName evidence="2">Serine/threonine-protein phosphatase</fullName>
    </submittedName>
</protein>
<dbReference type="SMART" id="SM00331">
    <property type="entry name" value="PP2C_SIG"/>
    <property type="match status" value="1"/>
</dbReference>
<dbReference type="InterPro" id="IPR036457">
    <property type="entry name" value="PPM-type-like_dom_sf"/>
</dbReference>
<evidence type="ECO:0000313" key="2">
    <source>
        <dbReference type="EMBL" id="NRF66435.1"/>
    </source>
</evidence>
<dbReference type="Proteomes" id="UP000737171">
    <property type="component" value="Unassembled WGS sequence"/>
</dbReference>
<proteinExistence type="predicted"/>
<accession>A0ABX2EBZ3</accession>
<gene>
    <name evidence="2" type="ORF">HLB44_05515</name>
</gene>